<keyword evidence="5" id="KW-1185">Reference proteome</keyword>
<keyword evidence="2" id="KW-0560">Oxidoreductase</keyword>
<evidence type="ECO:0000313" key="5">
    <source>
        <dbReference type="Proteomes" id="UP000192343"/>
    </source>
</evidence>
<sequence>MSVAGKTVLVTGAGANIGRAIAELFARQGARVAITTRSNAGGGEAAAEAVRRQGGEALFFAADLTDENQVDQLFRRVEQSFGPVEVLINNAGAALPTPFLDSEVSQWRNVFEINFFTALNCSRRAAPGMIDKGKGSIINTVSVRGFDHTGREGIMAYSAAKAALINFTKTLAKELAPGICVNAVSPGFVLTSAYDTAPEEVKKGFIESTMIKRWIQPEELAEAYLYLAGQSAATGTVLGVDGGFLLKQA</sequence>
<dbReference type="SMART" id="SM00822">
    <property type="entry name" value="PKS_KR"/>
    <property type="match status" value="1"/>
</dbReference>
<comment type="caution">
    <text evidence="4">The sequence shown here is derived from an EMBL/GenBank/DDBJ whole genome shotgun (WGS) entry which is preliminary data.</text>
</comment>
<feature type="domain" description="Ketoreductase" evidence="3">
    <location>
        <begin position="6"/>
        <end position="187"/>
    </location>
</feature>
<dbReference type="FunFam" id="3.40.50.720:FF:000084">
    <property type="entry name" value="Short-chain dehydrogenase reductase"/>
    <property type="match status" value="1"/>
</dbReference>
<dbReference type="PANTHER" id="PTHR43639:SF1">
    <property type="entry name" value="SHORT-CHAIN DEHYDROGENASE_REDUCTASE FAMILY PROTEIN"/>
    <property type="match status" value="1"/>
</dbReference>
<comment type="similarity">
    <text evidence="1">Belongs to the short-chain dehydrogenases/reductases (SDR) family.</text>
</comment>
<dbReference type="PRINTS" id="PR00080">
    <property type="entry name" value="SDRFAMILY"/>
</dbReference>
<dbReference type="InterPro" id="IPR057326">
    <property type="entry name" value="KR_dom"/>
</dbReference>
<dbReference type="SUPFAM" id="SSF51735">
    <property type="entry name" value="NAD(P)-binding Rossmann-fold domains"/>
    <property type="match status" value="1"/>
</dbReference>
<dbReference type="GO" id="GO:0016491">
    <property type="term" value="F:oxidoreductase activity"/>
    <property type="evidence" value="ECO:0007669"/>
    <property type="project" value="UniProtKB-KW"/>
</dbReference>
<organism evidence="4 5">
    <name type="scientific">Marispirochaeta aestuarii</name>
    <dbReference type="NCBI Taxonomy" id="1963862"/>
    <lineage>
        <taxon>Bacteria</taxon>
        <taxon>Pseudomonadati</taxon>
        <taxon>Spirochaetota</taxon>
        <taxon>Spirochaetia</taxon>
        <taxon>Spirochaetales</taxon>
        <taxon>Spirochaetaceae</taxon>
        <taxon>Marispirochaeta</taxon>
    </lineage>
</organism>
<evidence type="ECO:0000256" key="1">
    <source>
        <dbReference type="ARBA" id="ARBA00006484"/>
    </source>
</evidence>
<dbReference type="CDD" id="cd05233">
    <property type="entry name" value="SDR_c"/>
    <property type="match status" value="1"/>
</dbReference>
<dbReference type="PANTHER" id="PTHR43639">
    <property type="entry name" value="OXIDOREDUCTASE, SHORT-CHAIN DEHYDROGENASE/REDUCTASE FAMILY (AFU_ORTHOLOGUE AFUA_5G02870)"/>
    <property type="match status" value="1"/>
</dbReference>
<dbReference type="Gene3D" id="3.40.50.720">
    <property type="entry name" value="NAD(P)-binding Rossmann-like Domain"/>
    <property type="match status" value="1"/>
</dbReference>
<name>A0A1Y1S1P5_9SPIO</name>
<evidence type="ECO:0000313" key="4">
    <source>
        <dbReference type="EMBL" id="ORC37715.1"/>
    </source>
</evidence>
<dbReference type="PRINTS" id="PR00081">
    <property type="entry name" value="GDHRDH"/>
</dbReference>
<dbReference type="InterPro" id="IPR002347">
    <property type="entry name" value="SDR_fam"/>
</dbReference>
<dbReference type="EMBL" id="MWQY01000002">
    <property type="protein sequence ID" value="ORC37715.1"/>
    <property type="molecule type" value="Genomic_DNA"/>
</dbReference>
<dbReference type="Pfam" id="PF13561">
    <property type="entry name" value="adh_short_C2"/>
    <property type="match status" value="1"/>
</dbReference>
<dbReference type="AlphaFoldDB" id="A0A1Y1S1P5"/>
<proteinExistence type="inferred from homology"/>
<accession>A0A1Y1S1P5</accession>
<dbReference type="Proteomes" id="UP000192343">
    <property type="component" value="Unassembled WGS sequence"/>
</dbReference>
<dbReference type="InterPro" id="IPR036291">
    <property type="entry name" value="NAD(P)-bd_dom_sf"/>
</dbReference>
<reference evidence="4 5" key="1">
    <citation type="submission" date="2017-03" db="EMBL/GenBank/DDBJ databases">
        <title>Draft Genome sequence of Marispirochaeta sp. strain JC444.</title>
        <authorList>
            <person name="Shivani Y."/>
            <person name="Subhash Y."/>
            <person name="Sasikala C."/>
            <person name="Ramana C."/>
        </authorList>
    </citation>
    <scope>NUCLEOTIDE SEQUENCE [LARGE SCALE GENOMIC DNA]</scope>
    <source>
        <strain evidence="4 5">JC444</strain>
    </source>
</reference>
<gene>
    <name evidence="4" type="ORF">B4O97_01555</name>
</gene>
<evidence type="ECO:0000259" key="3">
    <source>
        <dbReference type="SMART" id="SM00822"/>
    </source>
</evidence>
<protein>
    <recommendedName>
        <fullName evidence="3">Ketoreductase domain-containing protein</fullName>
    </recommendedName>
</protein>
<evidence type="ECO:0000256" key="2">
    <source>
        <dbReference type="ARBA" id="ARBA00023002"/>
    </source>
</evidence>
<dbReference type="STRING" id="1963862.B4O97_01555"/>